<dbReference type="AlphaFoldDB" id="A0A9Q0HZP6"/>
<comment type="caution">
    <text evidence="3">The sequence shown here is derived from an EMBL/GenBank/DDBJ whole genome shotgun (WGS) entry which is preliminary data.</text>
</comment>
<protein>
    <recommendedName>
        <fullName evidence="2">EF-hand domain-containing protein</fullName>
    </recommendedName>
</protein>
<dbReference type="InterPro" id="IPR018247">
    <property type="entry name" value="EF_Hand_1_Ca_BS"/>
</dbReference>
<dbReference type="InterPro" id="IPR002048">
    <property type="entry name" value="EF_hand_dom"/>
</dbReference>
<dbReference type="EMBL" id="JAMQYH010000001">
    <property type="protein sequence ID" value="KAJ1703965.1"/>
    <property type="molecule type" value="Genomic_DNA"/>
</dbReference>
<dbReference type="Pfam" id="PF13833">
    <property type="entry name" value="EF-hand_8"/>
    <property type="match status" value="1"/>
</dbReference>
<sequence length="113" mass="12298">MANSSISFEDFLPSMAEQLGPEGLMEELCKGFNLLMDPRKGVITFDSIKKNARAFGLEGLSDDELMGMIKEGDLDGDGALDMNEFCTLMVRLSPELLKGPQAAIDAVLNCFCN</sequence>
<dbReference type="InterPro" id="IPR011992">
    <property type="entry name" value="EF-hand-dom_pair"/>
</dbReference>
<dbReference type="GO" id="GO:0005509">
    <property type="term" value="F:calcium ion binding"/>
    <property type="evidence" value="ECO:0007669"/>
    <property type="project" value="InterPro"/>
</dbReference>
<organism evidence="3 4">
    <name type="scientific">Rhynchospora breviuscula</name>
    <dbReference type="NCBI Taxonomy" id="2022672"/>
    <lineage>
        <taxon>Eukaryota</taxon>
        <taxon>Viridiplantae</taxon>
        <taxon>Streptophyta</taxon>
        <taxon>Embryophyta</taxon>
        <taxon>Tracheophyta</taxon>
        <taxon>Spermatophyta</taxon>
        <taxon>Magnoliopsida</taxon>
        <taxon>Liliopsida</taxon>
        <taxon>Poales</taxon>
        <taxon>Cyperaceae</taxon>
        <taxon>Cyperoideae</taxon>
        <taxon>Rhynchosporeae</taxon>
        <taxon>Rhynchospora</taxon>
    </lineage>
</organism>
<reference evidence="3" key="1">
    <citation type="journal article" date="2022" name="Cell">
        <title>Repeat-based holocentromeres influence genome architecture and karyotype evolution.</title>
        <authorList>
            <person name="Hofstatter P.G."/>
            <person name="Thangavel G."/>
            <person name="Lux T."/>
            <person name="Neumann P."/>
            <person name="Vondrak T."/>
            <person name="Novak P."/>
            <person name="Zhang M."/>
            <person name="Costa L."/>
            <person name="Castellani M."/>
            <person name="Scott A."/>
            <person name="Toegelov H."/>
            <person name="Fuchs J."/>
            <person name="Mata-Sucre Y."/>
            <person name="Dias Y."/>
            <person name="Vanzela A.L.L."/>
            <person name="Huettel B."/>
            <person name="Almeida C.C.S."/>
            <person name="Simkova H."/>
            <person name="Souza G."/>
            <person name="Pedrosa-Harand A."/>
            <person name="Macas J."/>
            <person name="Mayer K.F.X."/>
            <person name="Houben A."/>
            <person name="Marques A."/>
        </authorList>
    </citation>
    <scope>NUCLEOTIDE SEQUENCE</scope>
    <source>
        <strain evidence="3">RhyBre1mFocal</strain>
    </source>
</reference>
<dbReference type="PANTHER" id="PTHR47319">
    <property type="entry name" value="CALCIUM-BINDING PROTEIN KIC"/>
    <property type="match status" value="1"/>
</dbReference>
<evidence type="ECO:0000313" key="3">
    <source>
        <dbReference type="EMBL" id="KAJ1703965.1"/>
    </source>
</evidence>
<gene>
    <name evidence="3" type="ORF">LUZ63_003744</name>
</gene>
<dbReference type="PROSITE" id="PS50222">
    <property type="entry name" value="EF_HAND_2"/>
    <property type="match status" value="1"/>
</dbReference>
<evidence type="ECO:0000256" key="1">
    <source>
        <dbReference type="ARBA" id="ARBA00022837"/>
    </source>
</evidence>
<dbReference type="Proteomes" id="UP001151287">
    <property type="component" value="Unassembled WGS sequence"/>
</dbReference>
<dbReference type="OrthoDB" id="343296at2759"/>
<dbReference type="PANTHER" id="PTHR47319:SF6">
    <property type="entry name" value="OS06G0683400 PROTEIN"/>
    <property type="match status" value="1"/>
</dbReference>
<dbReference type="InterPro" id="IPR044205">
    <property type="entry name" value="KIC/PBP1/KRP1"/>
</dbReference>
<keyword evidence="1" id="KW-0106">Calcium</keyword>
<evidence type="ECO:0000313" key="4">
    <source>
        <dbReference type="Proteomes" id="UP001151287"/>
    </source>
</evidence>
<evidence type="ECO:0000259" key="2">
    <source>
        <dbReference type="PROSITE" id="PS50222"/>
    </source>
</evidence>
<feature type="domain" description="EF-hand" evidence="2">
    <location>
        <begin position="60"/>
        <end position="95"/>
    </location>
</feature>
<accession>A0A9Q0HZP6</accession>
<dbReference type="SMART" id="SM00054">
    <property type="entry name" value="EFh"/>
    <property type="match status" value="1"/>
</dbReference>
<keyword evidence="4" id="KW-1185">Reference proteome</keyword>
<dbReference type="Gene3D" id="1.10.238.10">
    <property type="entry name" value="EF-hand"/>
    <property type="match status" value="1"/>
</dbReference>
<dbReference type="PROSITE" id="PS00018">
    <property type="entry name" value="EF_HAND_1"/>
    <property type="match status" value="1"/>
</dbReference>
<dbReference type="SUPFAM" id="SSF47473">
    <property type="entry name" value="EF-hand"/>
    <property type="match status" value="1"/>
</dbReference>
<name>A0A9Q0HZP6_9POAL</name>
<proteinExistence type="predicted"/>